<dbReference type="Pfam" id="PF14388">
    <property type="entry name" value="DUF4419"/>
    <property type="match status" value="1"/>
</dbReference>
<gene>
    <name evidence="1" type="ORF">PMH09_15725</name>
</gene>
<dbReference type="InterPro" id="IPR025533">
    <property type="entry name" value="DUF4419"/>
</dbReference>
<protein>
    <submittedName>
        <fullName evidence="1">DUF4419 domain-containing protein</fullName>
    </submittedName>
</protein>
<comment type="caution">
    <text evidence="1">The sequence shown here is derived from an EMBL/GenBank/DDBJ whole genome shotgun (WGS) entry which is preliminary data.</text>
</comment>
<organism evidence="1 2">
    <name type="scientific">Roseofilum casamattae BLCC-M143</name>
    <dbReference type="NCBI Taxonomy" id="3022442"/>
    <lineage>
        <taxon>Bacteria</taxon>
        <taxon>Bacillati</taxon>
        <taxon>Cyanobacteriota</taxon>
        <taxon>Cyanophyceae</taxon>
        <taxon>Desertifilales</taxon>
        <taxon>Desertifilaceae</taxon>
        <taxon>Roseofilum</taxon>
        <taxon>Roseofilum casamattae</taxon>
    </lineage>
</organism>
<dbReference type="Proteomes" id="UP001232992">
    <property type="component" value="Unassembled WGS sequence"/>
</dbReference>
<evidence type="ECO:0000313" key="2">
    <source>
        <dbReference type="Proteomes" id="UP001232992"/>
    </source>
</evidence>
<dbReference type="RefSeq" id="WP_283759291.1">
    <property type="nucleotide sequence ID" value="NZ_JAQOSQ010000017.1"/>
</dbReference>
<reference evidence="1 2" key="1">
    <citation type="submission" date="2023-01" db="EMBL/GenBank/DDBJ databases">
        <title>Novel diversity within Roseofilum (Cyanobacteria; Desertifilaceae) from marine benthic mats with descriptions of four novel species.</title>
        <authorList>
            <person name="Wang Y."/>
            <person name="Berthold D.E."/>
            <person name="Hu J."/>
            <person name="Lefler F.W."/>
            <person name="Laughinghouse H.D. IV."/>
        </authorList>
    </citation>
    <scope>NUCLEOTIDE SEQUENCE [LARGE SCALE GENOMIC DNA]</scope>
    <source>
        <strain evidence="1 2">BLCC-M143</strain>
    </source>
</reference>
<evidence type="ECO:0000313" key="1">
    <source>
        <dbReference type="EMBL" id="MDJ1184636.1"/>
    </source>
</evidence>
<keyword evidence="2" id="KW-1185">Reference proteome</keyword>
<dbReference type="EMBL" id="JAQOSQ010000017">
    <property type="protein sequence ID" value="MDJ1184636.1"/>
    <property type="molecule type" value="Genomic_DNA"/>
</dbReference>
<sequence length="514" mass="58623">MSAIAPILEQQQNEISFAVDDVEPAPKPLPTASAKSQLEEQLGKPLFAFSHDDRFETVSAKYNHPLAHGIHPLAFAVHLAFSEHRPLLLTPDIIWLTIAQGFSHHINNHAEQFRDRFVSHSGKETLKIEVLSIPETAEQWSNSVREWTLLLRDRVGADLYHLLECNFSTTTPNSLTASRIVMMDVFRQYFDYRMVCICGIPKITLLGTVEDWQSICDRVRAIAEYDLSWWTDRLLPICEEFVNTASGQPSLSFWQQIYKPQDAYGGDVITGWLAELFPYLLDDMTKAPTRKNYILNIERSNLTIHDGISPDSLPLGLSQVPFKIALGKQEFALELLAGFIGVYQHPDEGTLSAEIGWSVQERNQLQKLLEKIEREHTTEEPMDWSNFSPGQHVSKEHIQIIERFDGATLYPNTSHSWIVPKYEDCECYIRHGEDNFSLVQLLITLGDGRCIAYTNDGSILLGRYLSGRHPDRDGMIYGLKDHRAIAENIEDLLDRIFQAEGRYYFDDPSFVPIS</sequence>
<name>A0ABT7BZN9_9CYAN</name>
<dbReference type="PANTHER" id="PTHR31252:SF11">
    <property type="entry name" value="DUF4419 DOMAIN-CONTAINING PROTEIN"/>
    <property type="match status" value="1"/>
</dbReference>
<dbReference type="PANTHER" id="PTHR31252">
    <property type="entry name" value="DUF4419 DOMAIN-CONTAINING PROTEIN"/>
    <property type="match status" value="1"/>
</dbReference>
<proteinExistence type="predicted"/>
<accession>A0ABT7BZN9</accession>